<dbReference type="PANTHER" id="PTHR10340:SF34">
    <property type="entry name" value="SPHINGOMYELIN PHOSPHODIESTERASE"/>
    <property type="match status" value="1"/>
</dbReference>
<evidence type="ECO:0000256" key="6">
    <source>
        <dbReference type="ARBA" id="ARBA00022801"/>
    </source>
</evidence>
<dbReference type="InterPro" id="IPR045473">
    <property type="entry name" value="ASM_C"/>
</dbReference>
<keyword evidence="11" id="KW-1015">Disulfide bond</keyword>
<dbReference type="HOGENOM" id="CLU_014743_1_0_1"/>
<evidence type="ECO:0000256" key="3">
    <source>
        <dbReference type="ARBA" id="ARBA00022525"/>
    </source>
</evidence>
<dbReference type="GO" id="GO:0004767">
    <property type="term" value="F:sphingomyelin phosphodiesterase activity"/>
    <property type="evidence" value="ECO:0007669"/>
    <property type="project" value="UniProtKB-UniRule"/>
</dbReference>
<dbReference type="GO" id="GO:0006685">
    <property type="term" value="P:sphingomyelin catabolic process"/>
    <property type="evidence" value="ECO:0007669"/>
    <property type="project" value="UniProtKB-UniRule"/>
</dbReference>
<feature type="disulfide bond" evidence="11">
    <location>
        <begin position="536"/>
        <end position="540"/>
    </location>
</feature>
<dbReference type="CDD" id="cd00842">
    <property type="entry name" value="MPP_ASMase"/>
    <property type="match status" value="1"/>
</dbReference>
<feature type="binding site" evidence="10">
    <location>
        <position position="372"/>
    </location>
    <ligand>
        <name>Zn(2+)</name>
        <dbReference type="ChEBI" id="CHEBI:29105"/>
        <label>2</label>
    </ligand>
</feature>
<feature type="disulfide bond" evidence="11">
    <location>
        <begin position="170"/>
        <end position="192"/>
    </location>
</feature>
<evidence type="ECO:0000256" key="5">
    <source>
        <dbReference type="ARBA" id="ARBA00022729"/>
    </source>
</evidence>
<feature type="binding site" evidence="10">
    <location>
        <position position="221"/>
    </location>
    <ligand>
        <name>Zn(2+)</name>
        <dbReference type="ChEBI" id="CHEBI:29105"/>
        <label>2</label>
    </ligand>
</feature>
<comment type="cofactor">
    <cofactor evidence="10">
        <name>Zn(2+)</name>
        <dbReference type="ChEBI" id="CHEBI:29105"/>
    </cofactor>
    <text evidence="10">Binds 2 Zn(2+) ions per subunit.</text>
</comment>
<reference evidence="16" key="1">
    <citation type="journal article" date="2014" name="Proc. Natl. Acad. Sci. U.S.A.">
        <title>Extensive sampling of basidiomycete genomes demonstrates inadequacy of the white-rot/brown-rot paradigm for wood decay fungi.</title>
        <authorList>
            <person name="Riley R."/>
            <person name="Salamov A.A."/>
            <person name="Brown D.W."/>
            <person name="Nagy L.G."/>
            <person name="Floudas D."/>
            <person name="Held B.W."/>
            <person name="Levasseur A."/>
            <person name="Lombard V."/>
            <person name="Morin E."/>
            <person name="Otillar R."/>
            <person name="Lindquist E.A."/>
            <person name="Sun H."/>
            <person name="LaButti K.M."/>
            <person name="Schmutz J."/>
            <person name="Jabbour D."/>
            <person name="Luo H."/>
            <person name="Baker S.E."/>
            <person name="Pisabarro A.G."/>
            <person name="Walton J.D."/>
            <person name="Blanchette R.A."/>
            <person name="Henrissat B."/>
            <person name="Martin F."/>
            <person name="Cullen D."/>
            <person name="Hibbett D.S."/>
            <person name="Grigoriev I.V."/>
        </authorList>
    </citation>
    <scope>NUCLEOTIDE SEQUENCE [LARGE SCALE GENOMIC DNA]</scope>
    <source>
        <strain evidence="16">PC15</strain>
    </source>
</reference>
<dbReference type="InParanoid" id="A0A067NVA5"/>
<dbReference type="Proteomes" id="UP000027073">
    <property type="component" value="Unassembled WGS sequence"/>
</dbReference>
<feature type="disulfide bond" evidence="11">
    <location>
        <begin position="36"/>
        <end position="112"/>
    </location>
</feature>
<dbReference type="PANTHER" id="PTHR10340">
    <property type="entry name" value="SPHINGOMYELIN PHOSPHODIESTERASE"/>
    <property type="match status" value="1"/>
</dbReference>
<dbReference type="STRING" id="1137138.A0A067NVA5"/>
<keyword evidence="7 10" id="KW-0862">Zinc</keyword>
<name>A0A067NVA5_PLEO1</name>
<dbReference type="OrthoDB" id="282973at2759"/>
<dbReference type="GO" id="GO:0005615">
    <property type="term" value="C:extracellular space"/>
    <property type="evidence" value="ECO:0007669"/>
    <property type="project" value="TreeGrafter"/>
</dbReference>
<dbReference type="AlphaFoldDB" id="A0A067NVA5"/>
<dbReference type="InterPro" id="IPR004843">
    <property type="entry name" value="Calcineurin-like_PHP"/>
</dbReference>
<keyword evidence="6 9" id="KW-0378">Hydrolase</keyword>
<sequence>MYRRFYPAALVLLFIGLAGGTIVDDVLDALQKAVDCASCHALLHPLQALAHLGNDPFVDLLSQVCIQSGEEDPDVCTGMSSAVGPIIAHDVRQISPDGRTATRLCDAVFGLCDPPPVMEFQVPLPPAPHGPTKRFPTGKKVFQVAHISDVHIDREYTVGAEADCSKNICCRVFPDSLPQVTEPAGPNGNSKCDSPADLADSMLEAINELNDDVKFAIFTGDVVEGATWLVDRPEVTDDLHEFNSQLASKLSIPVFPAIGEYDSAPVNSFPRSTTNTTIDSQWVFDTQGPDWAQWVHPEGAQQVIHTSGSYSVVAPGSHLKVISINTQYWYKQNLWIYDSDAPQPDPNGILEFLTSELACAERAGQRAWIIGHIPIGKEDIVEDQSNYYDQIVQRFHSTIAGQFFGHSHKDQFEIAYSDYNHPSSLNAVSVALIGPALTPTSGNPAFKLYDVDPDTYEIMDVRVYFTNISDPSFQSKPQWDLYYSARDSYGPLVDLQPDQPLNPAFWHKLTEAFRANETAFQLFNTRISRGGAVSPCDAACKNITICDMSAFRSENNCDSPTPGLNLRRRVNDDSNTRGASECGGPSISSIFSRIVAKQFKTTAP</sequence>
<feature type="binding site" evidence="10">
    <location>
        <position position="149"/>
    </location>
    <ligand>
        <name>Zn(2+)</name>
        <dbReference type="ChEBI" id="CHEBI:29105"/>
        <label>1</label>
    </ligand>
</feature>
<evidence type="ECO:0000259" key="14">
    <source>
        <dbReference type="Pfam" id="PF19272"/>
    </source>
</evidence>
<dbReference type="InterPro" id="IPR029052">
    <property type="entry name" value="Metallo-depent_PP-like"/>
</dbReference>
<feature type="domain" description="Sphingomyelin phosphodiesterase C-terminal" evidence="14">
    <location>
        <begin position="430"/>
        <end position="549"/>
    </location>
</feature>
<feature type="binding site" evidence="10">
    <location>
        <position position="408"/>
    </location>
    <ligand>
        <name>Zn(2+)</name>
        <dbReference type="ChEBI" id="CHEBI:29105"/>
        <label>1</label>
    </ligand>
</feature>
<dbReference type="GO" id="GO:0016798">
    <property type="term" value="F:hydrolase activity, acting on glycosyl bonds"/>
    <property type="evidence" value="ECO:0007669"/>
    <property type="project" value="UniProtKB-KW"/>
</dbReference>
<feature type="domain" description="Calcineurin-like phosphoesterase" evidence="13">
    <location>
        <begin position="143"/>
        <end position="409"/>
    </location>
</feature>
<evidence type="ECO:0000256" key="4">
    <source>
        <dbReference type="ARBA" id="ARBA00022723"/>
    </source>
</evidence>
<evidence type="ECO:0000256" key="9">
    <source>
        <dbReference type="PIRNR" id="PIRNR000948"/>
    </source>
</evidence>
<dbReference type="Pfam" id="PF00149">
    <property type="entry name" value="Metallophos"/>
    <property type="match status" value="1"/>
</dbReference>
<feature type="binding site" evidence="10">
    <location>
        <position position="406"/>
    </location>
    <ligand>
        <name>Zn(2+)</name>
        <dbReference type="ChEBI" id="CHEBI:29105"/>
        <label>2</label>
    </ligand>
</feature>
<feature type="binding site" evidence="10">
    <location>
        <position position="151"/>
    </location>
    <ligand>
        <name>Zn(2+)</name>
        <dbReference type="ChEBI" id="CHEBI:29105"/>
        <label>1</label>
    </ligand>
</feature>
<evidence type="ECO:0000256" key="11">
    <source>
        <dbReference type="PIRSR" id="PIRSR000948-2"/>
    </source>
</evidence>
<organism evidence="15 16">
    <name type="scientific">Pleurotus ostreatus (strain PC15)</name>
    <name type="common">Oyster mushroom</name>
    <dbReference type="NCBI Taxonomy" id="1137138"/>
    <lineage>
        <taxon>Eukaryota</taxon>
        <taxon>Fungi</taxon>
        <taxon>Dikarya</taxon>
        <taxon>Basidiomycota</taxon>
        <taxon>Agaricomycotina</taxon>
        <taxon>Agaricomycetes</taxon>
        <taxon>Agaricomycetidae</taxon>
        <taxon>Agaricales</taxon>
        <taxon>Pleurotineae</taxon>
        <taxon>Pleurotaceae</taxon>
        <taxon>Pleurotus</taxon>
    </lineage>
</organism>
<evidence type="ECO:0000313" key="16">
    <source>
        <dbReference type="Proteomes" id="UP000027073"/>
    </source>
</evidence>
<keyword evidence="9" id="KW-0326">Glycosidase</keyword>
<gene>
    <name evidence="15" type="ORF">PLEOSDRAFT_1091920</name>
</gene>
<accession>A0A067NVA5</accession>
<evidence type="ECO:0000256" key="12">
    <source>
        <dbReference type="SAM" id="SignalP"/>
    </source>
</evidence>
<feature type="disulfide bond" evidence="11">
    <location>
        <begin position="65"/>
        <end position="76"/>
    </location>
</feature>
<comment type="subcellular location">
    <subcellularLocation>
        <location evidence="1">Secreted</location>
    </subcellularLocation>
</comment>
<dbReference type="GO" id="GO:0016020">
    <property type="term" value="C:membrane"/>
    <property type="evidence" value="ECO:0007669"/>
    <property type="project" value="GOC"/>
</dbReference>
<dbReference type="InterPro" id="IPR041805">
    <property type="entry name" value="ASMase/PPN1_MPP"/>
</dbReference>
<comment type="similarity">
    <text evidence="2 9">Belongs to the acid sphingomyelinase family.</text>
</comment>
<protein>
    <recommendedName>
        <fullName evidence="9">Sphingomyelin phosphodiesterase</fullName>
    </recommendedName>
</protein>
<feature type="disulfide bond" evidence="11">
    <location>
        <begin position="164"/>
        <end position="169"/>
    </location>
</feature>
<evidence type="ECO:0000256" key="2">
    <source>
        <dbReference type="ARBA" id="ARBA00008234"/>
    </source>
</evidence>
<evidence type="ECO:0000256" key="7">
    <source>
        <dbReference type="ARBA" id="ARBA00022833"/>
    </source>
</evidence>
<dbReference type="Gene3D" id="3.60.21.10">
    <property type="match status" value="1"/>
</dbReference>
<evidence type="ECO:0000256" key="8">
    <source>
        <dbReference type="ARBA" id="ARBA00023180"/>
    </source>
</evidence>
<keyword evidence="5 12" id="KW-0732">Signal</keyword>
<dbReference type="VEuPathDB" id="FungiDB:PLEOSDRAFT_1091920"/>
<dbReference type="SUPFAM" id="SSF56300">
    <property type="entry name" value="Metallo-dependent phosphatases"/>
    <property type="match status" value="1"/>
</dbReference>
<dbReference type="InterPro" id="IPR011160">
    <property type="entry name" value="Sphingomy_PDE"/>
</dbReference>
<feature type="binding site" evidence="10">
    <location>
        <position position="221"/>
    </location>
    <ligand>
        <name>Zn(2+)</name>
        <dbReference type="ChEBI" id="CHEBI:29105"/>
        <label>1</label>
    </ligand>
</feature>
<feature type="chain" id="PRO_5001646117" description="Sphingomyelin phosphodiesterase" evidence="12">
    <location>
        <begin position="21"/>
        <end position="604"/>
    </location>
</feature>
<evidence type="ECO:0000259" key="13">
    <source>
        <dbReference type="Pfam" id="PF00149"/>
    </source>
</evidence>
<keyword evidence="8" id="KW-0325">Glycoprotein</keyword>
<keyword evidence="4 10" id="KW-0479">Metal-binding</keyword>
<evidence type="ECO:0000256" key="10">
    <source>
        <dbReference type="PIRSR" id="PIRSR000948-1"/>
    </source>
</evidence>
<comment type="function">
    <text evidence="9">Converts sphingomyelin to ceramide.</text>
</comment>
<feature type="signal peptide" evidence="12">
    <location>
        <begin position="1"/>
        <end position="20"/>
    </location>
</feature>
<proteinExistence type="inferred from homology"/>
<evidence type="ECO:0000313" key="15">
    <source>
        <dbReference type="EMBL" id="KDQ32008.1"/>
    </source>
</evidence>
<dbReference type="GO" id="GO:0046872">
    <property type="term" value="F:metal ion binding"/>
    <property type="evidence" value="ECO:0007669"/>
    <property type="project" value="UniProtKB-KW"/>
</dbReference>
<keyword evidence="3" id="KW-0964">Secreted</keyword>
<dbReference type="PIRSF" id="PIRSF000948">
    <property type="entry name" value="Sphingomy_PDE"/>
    <property type="match status" value="1"/>
</dbReference>
<dbReference type="EMBL" id="KL198005">
    <property type="protein sequence ID" value="KDQ32008.1"/>
    <property type="molecule type" value="Genomic_DNA"/>
</dbReference>
<dbReference type="Pfam" id="PF19272">
    <property type="entry name" value="ASMase_C"/>
    <property type="match status" value="1"/>
</dbReference>
<evidence type="ECO:0000256" key="1">
    <source>
        <dbReference type="ARBA" id="ARBA00004613"/>
    </source>
</evidence>